<gene>
    <name evidence="3" type="ORF">IAG44_40085</name>
</gene>
<feature type="compositionally biased region" description="Pro residues" evidence="1">
    <location>
        <begin position="540"/>
        <end position="569"/>
    </location>
</feature>
<sequence length="580" mass="59657">MMVAPALPQRPVARRRGRWRRVLLLGVVVLVVCASVVTAYADPGPSPAPTTTAEPTPSPSCSGPDCLPQPSTTPSPAPSPSATPPAEAPEGGGGPGGISGWIAKGVNAAITGFFKSVISYALDPLLDLLSNTLLTTPNPASLPRVGELWTNSWQIAVACYGLLVAVAGILVMSHQTVQTRTSAKEIAPRIPLAFLAAALSLFLAGKAVELANALSLAALGSGPDADSAGSALRDFVLSTYNSAAGSVFLILMWLAIVVVLVALLLTFVIRVALTVILVVAAPLALICHLLPQTDAVARWWWRAFGGVLAVQIAQSLALITGVHVFLTPGAFGPHGLFGLDDDGLVNVLTTLALLYIVFKIPFWILGSLRLGNGHSLAGSVARSYVMYKTFGLLHGGRTAARAASAGGSRRTPPSAVRAPRPSPGSGPSQRQLAPPGPPLFLSPNPPSPSRSQAHGQAAGPPPMPAFQAPGTPPPSTTPPSRPLFPPGPPVFQAPGPAASTPAGRTGGRPPVPSRPLFQSPTPQPHVPPRRASQAPAPAVFRPPVPPPPPPRPARTSPPPPTTFVAPPPPRTHRNRGGAPS</sequence>
<accession>A0A7H0IQE2</accession>
<dbReference type="EMBL" id="CP060828">
    <property type="protein sequence ID" value="QNP75008.1"/>
    <property type="molecule type" value="Genomic_DNA"/>
</dbReference>
<keyword evidence="2" id="KW-1133">Transmembrane helix</keyword>
<feature type="transmembrane region" description="Helical" evidence="2">
    <location>
        <begin position="303"/>
        <end position="331"/>
    </location>
</feature>
<feature type="region of interest" description="Disordered" evidence="1">
    <location>
        <begin position="43"/>
        <end position="95"/>
    </location>
</feature>
<feature type="transmembrane region" description="Helical" evidence="2">
    <location>
        <begin position="152"/>
        <end position="171"/>
    </location>
</feature>
<dbReference type="KEGG" id="sroi:IAG44_40085"/>
<organism evidence="3 4">
    <name type="scientific">Streptomyces roseirectus</name>
    <dbReference type="NCBI Taxonomy" id="2768066"/>
    <lineage>
        <taxon>Bacteria</taxon>
        <taxon>Bacillati</taxon>
        <taxon>Actinomycetota</taxon>
        <taxon>Actinomycetes</taxon>
        <taxon>Kitasatosporales</taxon>
        <taxon>Streptomycetaceae</taxon>
        <taxon>Streptomyces</taxon>
    </lineage>
</organism>
<feature type="region of interest" description="Disordered" evidence="1">
    <location>
        <begin position="401"/>
        <end position="580"/>
    </location>
</feature>
<keyword evidence="4" id="KW-1185">Reference proteome</keyword>
<feature type="compositionally biased region" description="Low complexity" evidence="1">
    <location>
        <begin position="49"/>
        <end position="62"/>
    </location>
</feature>
<feature type="compositionally biased region" description="Low complexity" evidence="1">
    <location>
        <begin position="401"/>
        <end position="433"/>
    </location>
</feature>
<feature type="transmembrane region" description="Helical" evidence="2">
    <location>
        <begin position="271"/>
        <end position="291"/>
    </location>
</feature>
<feature type="compositionally biased region" description="Low complexity" evidence="1">
    <location>
        <begin position="529"/>
        <end position="539"/>
    </location>
</feature>
<feature type="compositionally biased region" description="Basic residues" evidence="1">
    <location>
        <begin position="570"/>
        <end position="580"/>
    </location>
</feature>
<feature type="compositionally biased region" description="Pro residues" evidence="1">
    <location>
        <begin position="71"/>
        <end position="87"/>
    </location>
</feature>
<feature type="compositionally biased region" description="Pro residues" evidence="1">
    <location>
        <begin position="434"/>
        <end position="448"/>
    </location>
</feature>
<dbReference type="Pfam" id="PF19590">
    <property type="entry name" value="TrbL_3"/>
    <property type="match status" value="1"/>
</dbReference>
<evidence type="ECO:0000256" key="1">
    <source>
        <dbReference type="SAM" id="MobiDB-lite"/>
    </source>
</evidence>
<proteinExistence type="predicted"/>
<dbReference type="InterPro" id="IPR045782">
    <property type="entry name" value="TrbL_3"/>
</dbReference>
<reference evidence="3 4" key="1">
    <citation type="submission" date="2020-08" db="EMBL/GenBank/DDBJ databases">
        <title>A novel species.</title>
        <authorList>
            <person name="Gao J."/>
        </authorList>
    </citation>
    <scope>NUCLEOTIDE SEQUENCE [LARGE SCALE GENOMIC DNA]</scope>
    <source>
        <strain evidence="3 4">CRXT-G-22</strain>
    </source>
</reference>
<protein>
    <submittedName>
        <fullName evidence="3">Uncharacterized protein</fullName>
    </submittedName>
</protein>
<name>A0A7H0IQE2_9ACTN</name>
<keyword evidence="2" id="KW-0472">Membrane</keyword>
<keyword evidence="2" id="KW-0812">Transmembrane</keyword>
<feature type="transmembrane region" description="Helical" evidence="2">
    <location>
        <begin position="343"/>
        <end position="365"/>
    </location>
</feature>
<dbReference type="RefSeq" id="WP_187751931.1">
    <property type="nucleotide sequence ID" value="NZ_CP060828.1"/>
</dbReference>
<evidence type="ECO:0000313" key="4">
    <source>
        <dbReference type="Proteomes" id="UP000516052"/>
    </source>
</evidence>
<evidence type="ECO:0000313" key="3">
    <source>
        <dbReference type="EMBL" id="QNP75008.1"/>
    </source>
</evidence>
<feature type="compositionally biased region" description="Pro residues" evidence="1">
    <location>
        <begin position="459"/>
        <end position="491"/>
    </location>
</feature>
<dbReference type="Proteomes" id="UP000516052">
    <property type="component" value="Chromosome"/>
</dbReference>
<feature type="transmembrane region" description="Helical" evidence="2">
    <location>
        <begin position="240"/>
        <end position="264"/>
    </location>
</feature>
<dbReference type="AlphaFoldDB" id="A0A7H0IQE2"/>
<evidence type="ECO:0000256" key="2">
    <source>
        <dbReference type="SAM" id="Phobius"/>
    </source>
</evidence>